<dbReference type="InterPro" id="IPR000587">
    <property type="entry name" value="Creatinase_N"/>
</dbReference>
<keyword evidence="1" id="KW-0479">Metal-binding</keyword>
<feature type="domain" description="Peptidase M24" evidence="3">
    <location>
        <begin position="143"/>
        <end position="346"/>
    </location>
</feature>
<dbReference type="SUPFAM" id="SSF53092">
    <property type="entry name" value="Creatinase/prolidase N-terminal domain"/>
    <property type="match status" value="1"/>
</dbReference>
<dbReference type="Pfam" id="PF01321">
    <property type="entry name" value="Creatinase_N"/>
    <property type="match status" value="1"/>
</dbReference>
<dbReference type="InterPro" id="IPR036005">
    <property type="entry name" value="Creatinase/aminopeptidase-like"/>
</dbReference>
<dbReference type="EMBL" id="SMFZ01000002">
    <property type="protein sequence ID" value="TCK22733.1"/>
    <property type="molecule type" value="Genomic_DNA"/>
</dbReference>
<dbReference type="PANTHER" id="PTHR46112">
    <property type="entry name" value="AMINOPEPTIDASE"/>
    <property type="match status" value="1"/>
</dbReference>
<dbReference type="PANTHER" id="PTHR46112:SF8">
    <property type="entry name" value="CYTOPLASMIC PEPTIDASE PEPQ-RELATED"/>
    <property type="match status" value="1"/>
</dbReference>
<dbReference type="GO" id="GO:0004177">
    <property type="term" value="F:aminopeptidase activity"/>
    <property type="evidence" value="ECO:0007669"/>
    <property type="project" value="UniProtKB-KW"/>
</dbReference>
<dbReference type="InterPro" id="IPR001131">
    <property type="entry name" value="Peptidase_M24B_aminopep-P_CS"/>
</dbReference>
<name>A0A4R1HNP3_PSEEN</name>
<evidence type="ECO:0000313" key="6">
    <source>
        <dbReference type="Proteomes" id="UP000295560"/>
    </source>
</evidence>
<dbReference type="GO" id="GO:0046872">
    <property type="term" value="F:metal ion binding"/>
    <property type="evidence" value="ECO:0007669"/>
    <property type="project" value="UniProtKB-KW"/>
</dbReference>
<dbReference type="InterPro" id="IPR001714">
    <property type="entry name" value="Pept_M24_MAP"/>
</dbReference>
<dbReference type="InterPro" id="IPR029149">
    <property type="entry name" value="Creatin/AminoP/Spt16_N"/>
</dbReference>
<keyword evidence="5" id="KW-0031">Aminopeptidase</keyword>
<dbReference type="Pfam" id="PF00557">
    <property type="entry name" value="Peptidase_M24"/>
    <property type="match status" value="1"/>
</dbReference>
<reference evidence="5 6" key="1">
    <citation type="submission" date="2019-03" db="EMBL/GenBank/DDBJ databases">
        <title>Sequencing the genomes of 1000 actinobacteria strains.</title>
        <authorList>
            <person name="Klenk H.-P."/>
        </authorList>
    </citation>
    <scope>NUCLEOTIDE SEQUENCE [LARGE SCALE GENOMIC DNA]</scope>
    <source>
        <strain evidence="5 6">DSM 44969</strain>
    </source>
</reference>
<dbReference type="InterPro" id="IPR050659">
    <property type="entry name" value="Peptidase_M24B"/>
</dbReference>
<dbReference type="PRINTS" id="PR00599">
    <property type="entry name" value="MAPEPTIDASE"/>
</dbReference>
<evidence type="ECO:0000256" key="2">
    <source>
        <dbReference type="ARBA" id="ARBA00022801"/>
    </source>
</evidence>
<dbReference type="Gene3D" id="3.90.230.10">
    <property type="entry name" value="Creatinase/methionine aminopeptidase superfamily"/>
    <property type="match status" value="1"/>
</dbReference>
<evidence type="ECO:0000256" key="1">
    <source>
        <dbReference type="ARBA" id="ARBA00022723"/>
    </source>
</evidence>
<dbReference type="Gene3D" id="3.40.350.10">
    <property type="entry name" value="Creatinase/prolidase N-terminal domain"/>
    <property type="match status" value="1"/>
</dbReference>
<dbReference type="Proteomes" id="UP000295560">
    <property type="component" value="Unassembled WGS sequence"/>
</dbReference>
<accession>A0A4R1HNP3</accession>
<sequence>MPPAQRRDALRSLLRADGLDALLVTDLVNVRYLTGFTGSNAALVVGADGPDADVFATDGRYRTQAADEVPDVRTVVDRASASALVGDTGVGGAIGFESDHVTVDQHSGLEELARESGRPILLRRAPGLVGRLRMVKDDDEVAALRAACELADAALSALLADGGIAVGRTERDVALDLEDRMRRLGAHGPAFETILAAGPNSAIPHHRPTGAQLRRGDLVKLDFGALVGGYHSDMTRTFVLGPPVEWQRELHELVAGSQRAGCDALRPGTDVTVVDAASRDVVVAAGRGEEFLHGLGHGVGLEIHEPPWLSARGTGEIAAGQVVTVEPGVYLEGLGGVRIEDTLVVHDDGAEPLTAAPRELVEL</sequence>
<dbReference type="InterPro" id="IPR000994">
    <property type="entry name" value="Pept_M24"/>
</dbReference>
<proteinExistence type="predicted"/>
<organism evidence="5 6">
    <name type="scientific">Pseudonocardia endophytica</name>
    <dbReference type="NCBI Taxonomy" id="401976"/>
    <lineage>
        <taxon>Bacteria</taxon>
        <taxon>Bacillati</taxon>
        <taxon>Actinomycetota</taxon>
        <taxon>Actinomycetes</taxon>
        <taxon>Pseudonocardiales</taxon>
        <taxon>Pseudonocardiaceae</taxon>
        <taxon>Pseudonocardia</taxon>
    </lineage>
</organism>
<dbReference type="PROSITE" id="PS00491">
    <property type="entry name" value="PROLINE_PEPTIDASE"/>
    <property type="match status" value="1"/>
</dbReference>
<keyword evidence="5" id="KW-0645">Protease</keyword>
<dbReference type="GO" id="GO:0008235">
    <property type="term" value="F:metalloexopeptidase activity"/>
    <property type="evidence" value="ECO:0007669"/>
    <property type="project" value="UniProtKB-ARBA"/>
</dbReference>
<protein>
    <submittedName>
        <fullName evidence="5">Xaa-Pro aminopeptidase</fullName>
    </submittedName>
</protein>
<comment type="caution">
    <text evidence="5">The sequence shown here is derived from an EMBL/GenBank/DDBJ whole genome shotgun (WGS) entry which is preliminary data.</text>
</comment>
<keyword evidence="2" id="KW-0378">Hydrolase</keyword>
<dbReference type="OrthoDB" id="9806388at2"/>
<feature type="domain" description="Creatinase N-terminal" evidence="4">
    <location>
        <begin position="6"/>
        <end position="135"/>
    </location>
</feature>
<dbReference type="SUPFAM" id="SSF55920">
    <property type="entry name" value="Creatinase/aminopeptidase"/>
    <property type="match status" value="1"/>
</dbReference>
<gene>
    <name evidence="5" type="ORF">EV378_6741</name>
</gene>
<evidence type="ECO:0000259" key="4">
    <source>
        <dbReference type="Pfam" id="PF01321"/>
    </source>
</evidence>
<evidence type="ECO:0000259" key="3">
    <source>
        <dbReference type="Pfam" id="PF00557"/>
    </source>
</evidence>
<evidence type="ECO:0000313" key="5">
    <source>
        <dbReference type="EMBL" id="TCK22733.1"/>
    </source>
</evidence>
<dbReference type="RefSeq" id="WP_132431794.1">
    <property type="nucleotide sequence ID" value="NZ_SMFZ01000002.1"/>
</dbReference>
<keyword evidence="6" id="KW-1185">Reference proteome</keyword>
<dbReference type="AlphaFoldDB" id="A0A4R1HNP3"/>